<dbReference type="AlphaFoldDB" id="H9V3V9"/>
<evidence type="ECO:0000256" key="1">
    <source>
        <dbReference type="ARBA" id="ARBA00022538"/>
    </source>
</evidence>
<keyword evidence="3" id="KW-0406">Ion transport</keyword>
<reference evidence="12" key="1">
    <citation type="submission" date="2008-08" db="EMBL/GenBank/DDBJ databases">
        <title>Nucleotide Diversity and Divergence in the Loblolly Pine Gene Space.</title>
        <authorList>
            <person name="Neale D.B."/>
            <person name="Wegrzyn J.L."/>
            <person name="Lee J.M."/>
            <person name="Eckert A.J."/>
            <person name="Liechty J.D."/>
            <person name="Stevens K.A."/>
            <person name="Langley C.H."/>
        </authorList>
    </citation>
    <scope>NUCLEOTIDE SEQUENCE</scope>
    <source>
        <strain evidence="9">5798</strain>
        <strain evidence="12">5800</strain>
        <strain evidence="8">5801</strain>
        <strain evidence="13">5806</strain>
        <strain evidence="15">5808</strain>
        <strain evidence="14">5812</strain>
        <strain evidence="11">5813</strain>
        <strain evidence="10">5815</strain>
        <tissue evidence="12">Megagametophyte</tissue>
    </source>
</reference>
<dbReference type="SUPFAM" id="SSF48403">
    <property type="entry name" value="Ankyrin repeat"/>
    <property type="match status" value="1"/>
</dbReference>
<dbReference type="InterPro" id="IPR045319">
    <property type="entry name" value="KAT/AKT"/>
</dbReference>
<organism evidence="12">
    <name type="scientific">Pinus taeda</name>
    <name type="common">Loblolly pine</name>
    <dbReference type="NCBI Taxonomy" id="3352"/>
    <lineage>
        <taxon>Eukaryota</taxon>
        <taxon>Viridiplantae</taxon>
        <taxon>Streptophyta</taxon>
        <taxon>Embryophyta</taxon>
        <taxon>Tracheophyta</taxon>
        <taxon>Spermatophyta</taxon>
        <taxon>Pinopsida</taxon>
        <taxon>Pinidae</taxon>
        <taxon>Conifers I</taxon>
        <taxon>Pinales</taxon>
        <taxon>Pinaceae</taxon>
        <taxon>Pinus</taxon>
        <taxon>Pinus subgen. Pinus</taxon>
    </lineage>
</organism>
<evidence type="ECO:0000256" key="3">
    <source>
        <dbReference type="ARBA" id="ARBA00022882"/>
    </source>
</evidence>
<evidence type="ECO:0000256" key="7">
    <source>
        <dbReference type="SAM" id="MobiDB-lite"/>
    </source>
</evidence>
<keyword evidence="4" id="KW-0630">Potassium</keyword>
<feature type="compositionally biased region" description="Basic and acidic residues" evidence="7">
    <location>
        <begin position="98"/>
        <end position="111"/>
    </location>
</feature>
<dbReference type="EMBL" id="FJ070331">
    <property type="protein sequence ID" value="AFG44450.1"/>
    <property type="molecule type" value="Genomic_DNA"/>
</dbReference>
<evidence type="ECO:0000256" key="6">
    <source>
        <dbReference type="PROSITE-ProRule" id="PRU00023"/>
    </source>
</evidence>
<keyword evidence="3" id="KW-0851">Voltage-gated channel</keyword>
<dbReference type="EMBL" id="FJ070328">
    <property type="protein sequence ID" value="AFG44455.1"/>
    <property type="molecule type" value="Genomic_DNA"/>
</dbReference>
<keyword evidence="5" id="KW-0407">Ion channel</keyword>
<evidence type="ECO:0000313" key="11">
    <source>
        <dbReference type="EMBL" id="AFG44451.1"/>
    </source>
</evidence>
<dbReference type="EMBL" id="FJ070327">
    <property type="protein sequence ID" value="AFG44448.1"/>
    <property type="molecule type" value="Genomic_DNA"/>
</dbReference>
<dbReference type="InterPro" id="IPR036770">
    <property type="entry name" value="Ankyrin_rpt-contain_sf"/>
</dbReference>
<dbReference type="PANTHER" id="PTHR45743">
    <property type="entry name" value="POTASSIUM CHANNEL AKT1"/>
    <property type="match status" value="1"/>
</dbReference>
<dbReference type="InterPro" id="IPR002110">
    <property type="entry name" value="Ankyrin_rpt"/>
</dbReference>
<dbReference type="Pfam" id="PF12796">
    <property type="entry name" value="Ank_2"/>
    <property type="match status" value="1"/>
</dbReference>
<dbReference type="EMBL" id="FJ070324">
    <property type="protein sequence ID" value="AFG44452.1"/>
    <property type="molecule type" value="Genomic_DNA"/>
</dbReference>
<feature type="non-terminal residue" evidence="12">
    <location>
        <position position="152"/>
    </location>
</feature>
<name>H9V3V9_PINTA</name>
<keyword evidence="1" id="KW-0633">Potassium transport</keyword>
<evidence type="ECO:0000256" key="2">
    <source>
        <dbReference type="ARBA" id="ARBA00022826"/>
    </source>
</evidence>
<protein>
    <submittedName>
        <fullName evidence="12">Uncharacterized protein</fullName>
    </submittedName>
</protein>
<feature type="compositionally biased region" description="Polar residues" evidence="7">
    <location>
        <begin position="87"/>
        <end position="97"/>
    </location>
</feature>
<dbReference type="PANTHER" id="PTHR45743:SF3">
    <property type="entry name" value="POTASSIUM CHANNEL SKOR"/>
    <property type="match status" value="1"/>
</dbReference>
<dbReference type="GO" id="GO:0034702">
    <property type="term" value="C:monoatomic ion channel complex"/>
    <property type="evidence" value="ECO:0007669"/>
    <property type="project" value="UniProtKB-KW"/>
</dbReference>
<evidence type="ECO:0000313" key="12">
    <source>
        <dbReference type="EMBL" id="AFG44452.1"/>
    </source>
</evidence>
<dbReference type="EMBL" id="FJ070338">
    <property type="protein sequence ID" value="AFG44453.1"/>
    <property type="molecule type" value="Genomic_DNA"/>
</dbReference>
<evidence type="ECO:0000313" key="14">
    <source>
        <dbReference type="EMBL" id="AFG44455.1"/>
    </source>
</evidence>
<dbReference type="EMBL" id="FJ070323">
    <property type="protein sequence ID" value="AFG44451.1"/>
    <property type="molecule type" value="Genomic_DNA"/>
</dbReference>
<evidence type="ECO:0000313" key="13">
    <source>
        <dbReference type="EMBL" id="AFG44453.1"/>
    </source>
</evidence>
<dbReference type="Gene3D" id="1.25.40.20">
    <property type="entry name" value="Ankyrin repeat-containing domain"/>
    <property type="match status" value="1"/>
</dbReference>
<sequence>ELLKRLLANGINPNSMDYDHRTPLHMAAADGLHLLARILLDSGASVFSLDRWGNTPLDEAQKCGSRPLIQMLEQAAANASGRVCLTDSKNQESTSSFKDSRREISEPREQAKSKICTVFPFHPWTPREKRRNGLAMWVPETIEALLQATAQH</sequence>
<dbReference type="PROSITE" id="PS50297">
    <property type="entry name" value="ANK_REP_REGION"/>
    <property type="match status" value="1"/>
</dbReference>
<evidence type="ECO:0000256" key="4">
    <source>
        <dbReference type="ARBA" id="ARBA00022958"/>
    </source>
</evidence>
<dbReference type="EMBL" id="FJ070334">
    <property type="protein sequence ID" value="AFG44449.1"/>
    <property type="molecule type" value="Genomic_DNA"/>
</dbReference>
<evidence type="ECO:0000256" key="5">
    <source>
        <dbReference type="ARBA" id="ARBA00023303"/>
    </source>
</evidence>
<keyword evidence="6" id="KW-0040">ANK repeat</keyword>
<dbReference type="PROSITE" id="PS50088">
    <property type="entry name" value="ANK_REPEAT"/>
    <property type="match status" value="1"/>
</dbReference>
<evidence type="ECO:0000313" key="15">
    <source>
        <dbReference type="EMBL" id="AFG44458.1"/>
    </source>
</evidence>
<feature type="region of interest" description="Disordered" evidence="7">
    <location>
        <begin position="83"/>
        <end position="111"/>
    </location>
</feature>
<evidence type="ECO:0000313" key="8">
    <source>
        <dbReference type="EMBL" id="AFG44448.1"/>
    </source>
</evidence>
<accession>H9V3V9</accession>
<keyword evidence="3" id="KW-0813">Transport</keyword>
<proteinExistence type="predicted"/>
<keyword evidence="2" id="KW-0631">Potassium channel</keyword>
<feature type="non-terminal residue" evidence="12">
    <location>
        <position position="1"/>
    </location>
</feature>
<feature type="repeat" description="ANK" evidence="6">
    <location>
        <begin position="19"/>
        <end position="51"/>
    </location>
</feature>
<evidence type="ECO:0000313" key="10">
    <source>
        <dbReference type="EMBL" id="AFG44450.1"/>
    </source>
</evidence>
<dbReference type="GO" id="GO:0005249">
    <property type="term" value="F:voltage-gated potassium channel activity"/>
    <property type="evidence" value="ECO:0007669"/>
    <property type="project" value="InterPro"/>
</dbReference>
<dbReference type="EMBL" id="FJ070337">
    <property type="protein sequence ID" value="AFG44458.1"/>
    <property type="molecule type" value="Genomic_DNA"/>
</dbReference>
<gene>
    <name evidence="12" type="ORF">0_3153_01</name>
</gene>
<evidence type="ECO:0000313" key="9">
    <source>
        <dbReference type="EMBL" id="AFG44449.1"/>
    </source>
</evidence>